<feature type="transmembrane region" description="Helical" evidence="1">
    <location>
        <begin position="87"/>
        <end position="106"/>
    </location>
</feature>
<dbReference type="AlphaFoldDB" id="A0A410QCL9"/>
<sequence>MKATKNSEKISLSNTIFIIFILWILYNLILFPKTSINGAVKGLNLWFNVLIPSLFPFFIISEILVSLGFVDFMGDILGPIMKPLFNVSGKGAFPFTMSITSGYPVGTKIVSNMRKKQIISKIESQRLISFSSTSGPLFMIGAVSIGMLNSPQVGPLIVASHYLGAITVGLIFRFYKHNISFKYKDQKHNVFISAKNFLLFKNKNSKNLGTILSNSTKESINSILLIGGFVIFYSVLTEILYESKLFYLILKIFHEIIPFNISTNLLRGIASGIIEITVGCKTIAESNGIPLIQKLTSISFLIGWSGLSIHSQALNFISSTDINQKLYIFAKFLHGIFSGLFCYIIYNLKYKDMAITSFSVENYPWEVFSPANWTKILFSSIQLELIVIISLTIFSIISAIIGCHKNTI</sequence>
<organism evidence="3 4">
    <name type="scientific">Acidilutibacter cellobiosedens</name>
    <dbReference type="NCBI Taxonomy" id="2507161"/>
    <lineage>
        <taxon>Bacteria</taxon>
        <taxon>Bacillati</taxon>
        <taxon>Bacillota</taxon>
        <taxon>Tissierellia</taxon>
        <taxon>Tissierellales</taxon>
        <taxon>Acidilutibacteraceae</taxon>
        <taxon>Acidilutibacter</taxon>
    </lineage>
</organism>
<protein>
    <submittedName>
        <fullName evidence="3">Sporulation integral membrane protein YlbJ</fullName>
    </submittedName>
</protein>
<name>A0A410QCL9_9FIRM</name>
<feature type="transmembrane region" description="Helical" evidence="1">
    <location>
        <begin position="223"/>
        <end position="241"/>
    </location>
</feature>
<feature type="transmembrane region" description="Helical" evidence="1">
    <location>
        <begin position="127"/>
        <end position="147"/>
    </location>
</feature>
<feature type="transmembrane region" description="Helical" evidence="1">
    <location>
        <begin position="376"/>
        <end position="401"/>
    </location>
</feature>
<keyword evidence="1" id="KW-0812">Transmembrane</keyword>
<feature type="transmembrane region" description="Helical" evidence="1">
    <location>
        <begin position="326"/>
        <end position="346"/>
    </location>
</feature>
<evidence type="ECO:0000313" key="3">
    <source>
        <dbReference type="EMBL" id="QAT61568.1"/>
    </source>
</evidence>
<dbReference type="InterPro" id="IPR014226">
    <property type="entry name" value="Spore_IM_YlbJ"/>
</dbReference>
<feature type="transmembrane region" description="Helical" evidence="1">
    <location>
        <begin position="12"/>
        <end position="31"/>
    </location>
</feature>
<dbReference type="RefSeq" id="WP_128752422.1">
    <property type="nucleotide sequence ID" value="NZ_CP035282.1"/>
</dbReference>
<feature type="domain" description="Nucleoside transporter/FeoB GTPase Gate" evidence="2">
    <location>
        <begin position="49"/>
        <end position="148"/>
    </location>
</feature>
<dbReference type="NCBIfam" id="TIGR02871">
    <property type="entry name" value="spore_ylbJ"/>
    <property type="match status" value="1"/>
</dbReference>
<dbReference type="Proteomes" id="UP000287969">
    <property type="component" value="Chromosome"/>
</dbReference>
<proteinExistence type="predicted"/>
<feature type="transmembrane region" description="Helical" evidence="1">
    <location>
        <begin position="43"/>
        <end position="67"/>
    </location>
</feature>
<dbReference type="KEGG" id="spoa:EQM13_08235"/>
<evidence type="ECO:0000313" key="4">
    <source>
        <dbReference type="Proteomes" id="UP000287969"/>
    </source>
</evidence>
<evidence type="ECO:0000259" key="2">
    <source>
        <dbReference type="Pfam" id="PF07670"/>
    </source>
</evidence>
<gene>
    <name evidence="3" type="primary">ylbJ</name>
    <name evidence="3" type="ORF">EQM13_08235</name>
</gene>
<reference evidence="4" key="1">
    <citation type="submission" date="2019-01" db="EMBL/GenBank/DDBJ databases">
        <title>Draft genomes of a novel of Sporanaerobacter strains.</title>
        <authorList>
            <person name="Ma S."/>
        </authorList>
    </citation>
    <scope>NUCLEOTIDE SEQUENCE [LARGE SCALE GENOMIC DNA]</scope>
    <source>
        <strain evidence="4">NJN-17</strain>
    </source>
</reference>
<feature type="transmembrane region" description="Helical" evidence="1">
    <location>
        <begin position="295"/>
        <end position="314"/>
    </location>
</feature>
<dbReference type="OrthoDB" id="1645614at2"/>
<evidence type="ECO:0000256" key="1">
    <source>
        <dbReference type="SAM" id="Phobius"/>
    </source>
</evidence>
<keyword evidence="1" id="KW-0472">Membrane</keyword>
<feature type="transmembrane region" description="Helical" evidence="1">
    <location>
        <begin position="153"/>
        <end position="175"/>
    </location>
</feature>
<dbReference type="InterPro" id="IPR011642">
    <property type="entry name" value="Gate_dom"/>
</dbReference>
<keyword evidence="1" id="KW-1133">Transmembrane helix</keyword>
<keyword evidence="4" id="KW-1185">Reference proteome</keyword>
<accession>A0A410QCL9</accession>
<dbReference type="EMBL" id="CP035282">
    <property type="protein sequence ID" value="QAT61568.1"/>
    <property type="molecule type" value="Genomic_DNA"/>
</dbReference>
<dbReference type="Pfam" id="PF07670">
    <property type="entry name" value="Gate"/>
    <property type="match status" value="1"/>
</dbReference>